<protein>
    <submittedName>
        <fullName evidence="2">Glycoside hydrolase family beta-glycosidase</fullName>
    </submittedName>
</protein>
<sequence>MTGRTYRYFKGDPLFPFGYGLSYTTFNYGNIKLEQTIKVGETAKIIVPVTNTGN</sequence>
<dbReference type="GO" id="GO:0004553">
    <property type="term" value="F:hydrolase activity, hydrolyzing O-glycosyl compounds"/>
    <property type="evidence" value="ECO:0007669"/>
    <property type="project" value="InterPro"/>
</dbReference>
<dbReference type="EMBL" id="AJWZ01007505">
    <property type="protein sequence ID" value="EKC56719.1"/>
    <property type="molecule type" value="Genomic_DNA"/>
</dbReference>
<feature type="non-terminal residue" evidence="2">
    <location>
        <position position="54"/>
    </location>
</feature>
<name>K1SMX6_9ZZZZ</name>
<organism evidence="2">
    <name type="scientific">human gut metagenome</name>
    <dbReference type="NCBI Taxonomy" id="408170"/>
    <lineage>
        <taxon>unclassified sequences</taxon>
        <taxon>metagenomes</taxon>
        <taxon>organismal metagenomes</taxon>
    </lineage>
</organism>
<dbReference type="Gene3D" id="3.40.50.1700">
    <property type="entry name" value="Glycoside hydrolase family 3 C-terminal domain"/>
    <property type="match status" value="1"/>
</dbReference>
<evidence type="ECO:0000313" key="2">
    <source>
        <dbReference type="EMBL" id="EKC56719.1"/>
    </source>
</evidence>
<dbReference type="AlphaFoldDB" id="K1SMX6"/>
<comment type="caution">
    <text evidence="2">The sequence shown here is derived from an EMBL/GenBank/DDBJ whole genome shotgun (WGS) entry which is preliminary data.</text>
</comment>
<reference evidence="2" key="1">
    <citation type="journal article" date="2013" name="Environ. Microbiol.">
        <title>Microbiota from the distal guts of lean and obese adolescents exhibit partial functional redundancy besides clear differences in community structure.</title>
        <authorList>
            <person name="Ferrer M."/>
            <person name="Ruiz A."/>
            <person name="Lanza F."/>
            <person name="Haange S.B."/>
            <person name="Oberbach A."/>
            <person name="Till H."/>
            <person name="Bargiela R."/>
            <person name="Campoy C."/>
            <person name="Segura M.T."/>
            <person name="Richter M."/>
            <person name="von Bergen M."/>
            <person name="Seifert J."/>
            <person name="Suarez A."/>
        </authorList>
    </citation>
    <scope>NUCLEOTIDE SEQUENCE</scope>
</reference>
<proteinExistence type="predicted"/>
<keyword evidence="2" id="KW-0326">Glycosidase</keyword>
<accession>K1SMX6</accession>
<evidence type="ECO:0000256" key="1">
    <source>
        <dbReference type="ARBA" id="ARBA00022801"/>
    </source>
</evidence>
<gene>
    <name evidence="2" type="ORF">OBE_10919</name>
</gene>
<keyword evidence="1 2" id="KW-0378">Hydrolase</keyword>
<dbReference type="InterPro" id="IPR036881">
    <property type="entry name" value="Glyco_hydro_3_C_sf"/>
</dbReference>
<dbReference type="SUPFAM" id="SSF52279">
    <property type="entry name" value="Beta-D-glucan exohydrolase, C-terminal domain"/>
    <property type="match status" value="1"/>
</dbReference>
<dbReference type="GO" id="GO:0005975">
    <property type="term" value="P:carbohydrate metabolic process"/>
    <property type="evidence" value="ECO:0007669"/>
    <property type="project" value="InterPro"/>
</dbReference>